<dbReference type="InterPro" id="IPR025305">
    <property type="entry name" value="UCH_repeat_domain"/>
</dbReference>
<evidence type="ECO:0000313" key="10">
    <source>
        <dbReference type="EMBL" id="KAL0250585.1"/>
    </source>
</evidence>
<dbReference type="InterPro" id="IPR044635">
    <property type="entry name" value="UBP14-like"/>
</dbReference>
<evidence type="ECO:0000256" key="5">
    <source>
        <dbReference type="ARBA" id="ARBA00022801"/>
    </source>
</evidence>
<dbReference type="Proteomes" id="UP000054399">
    <property type="component" value="Unassembled WGS sequence"/>
</dbReference>
<dbReference type="InterPro" id="IPR028889">
    <property type="entry name" value="USP"/>
</dbReference>
<dbReference type="PANTHER" id="PTHR43982">
    <property type="entry name" value="UBIQUITIN CARBOXYL-TERMINAL HYDROLASE"/>
    <property type="match status" value="1"/>
</dbReference>
<evidence type="ECO:0000256" key="3">
    <source>
        <dbReference type="ARBA" id="ARBA00022670"/>
    </source>
</evidence>
<reference evidence="11" key="1">
    <citation type="submission" date="2015-01" db="EMBL/GenBank/DDBJ databases">
        <title>The Genome Sequence of Cryptococcus gattii MMRL2647.</title>
        <authorList>
            <consortium name="The Broad Institute Genomics Platform"/>
            <person name="Cuomo C."/>
            <person name="Litvintseva A."/>
            <person name="Chen Y."/>
            <person name="Heitman J."/>
            <person name="Sun S."/>
            <person name="Springer D."/>
            <person name="Dromer F."/>
            <person name="Young S."/>
            <person name="Zeng Q."/>
            <person name="Gargeya S."/>
            <person name="Abouelleil A."/>
            <person name="Alvarado L."/>
            <person name="Chapman S.B."/>
            <person name="Gainer-Dewar J."/>
            <person name="Goldberg J."/>
            <person name="Griggs A."/>
            <person name="Gujja S."/>
            <person name="Hansen M."/>
            <person name="Howarth C."/>
            <person name="Imamovic A."/>
            <person name="Larimer J."/>
            <person name="Murphy C."/>
            <person name="Naylor J."/>
            <person name="Pearson M."/>
            <person name="Priest M."/>
            <person name="Roberts A."/>
            <person name="Saif S."/>
            <person name="Shea T."/>
            <person name="Sykes S."/>
            <person name="Wortman J."/>
            <person name="Nusbaum C."/>
            <person name="Birren B."/>
        </authorList>
    </citation>
    <scope>NUCLEOTIDE SEQUENCE [LARGE SCALE GENOMIC DNA]</scope>
    <source>
        <strain evidence="11">IND107</strain>
    </source>
</reference>
<dbReference type="PROSITE" id="PS00972">
    <property type="entry name" value="USP_1"/>
    <property type="match status" value="1"/>
</dbReference>
<keyword evidence="4" id="KW-0833">Ubl conjugation pathway</keyword>
<evidence type="ECO:0000256" key="8">
    <source>
        <dbReference type="SAM" id="MobiDB-lite"/>
    </source>
</evidence>
<dbReference type="Gene3D" id="3.90.70.10">
    <property type="entry name" value="Cysteine proteinases"/>
    <property type="match status" value="2"/>
</dbReference>
<dbReference type="GeneID" id="91989624"/>
<keyword evidence="7" id="KW-0175">Coiled coil</keyword>
<evidence type="ECO:0000313" key="11">
    <source>
        <dbReference type="Proteomes" id="UP000054399"/>
    </source>
</evidence>
<feature type="region of interest" description="Disordered" evidence="8">
    <location>
        <begin position="1100"/>
        <end position="1125"/>
    </location>
</feature>
<dbReference type="SUPFAM" id="SSF54001">
    <property type="entry name" value="Cysteine proteinases"/>
    <property type="match status" value="1"/>
</dbReference>
<comment type="catalytic activity">
    <reaction evidence="1">
        <text>Thiol-dependent hydrolysis of ester, thioester, amide, peptide and isopeptide bonds formed by the C-terminal Gly of ubiquitin (a 76-residue protein attached to proteins as an intracellular targeting signal).</text>
        <dbReference type="EC" id="3.4.19.12"/>
    </reaction>
</comment>
<feature type="compositionally biased region" description="Polar residues" evidence="8">
    <location>
        <begin position="40"/>
        <end position="54"/>
    </location>
</feature>
<accession>A0ABR3BUG9</accession>
<dbReference type="CDD" id="cd02666">
    <property type="entry name" value="Peptidase_C19J"/>
    <property type="match status" value="1"/>
</dbReference>
<dbReference type="Pfam" id="PF00443">
    <property type="entry name" value="UCH"/>
    <property type="match status" value="2"/>
</dbReference>
<evidence type="ECO:0000256" key="6">
    <source>
        <dbReference type="ARBA" id="ARBA00022807"/>
    </source>
</evidence>
<reference evidence="10 11" key="2">
    <citation type="submission" date="2024-01" db="EMBL/GenBank/DDBJ databases">
        <title>Comparative genomics of Cryptococcus and Kwoniella reveals pathogenesis evolution and contrasting modes of karyotype evolution via chromosome fusion or intercentromeric recombination.</title>
        <authorList>
            <person name="Coelho M.A."/>
            <person name="David-Palma M."/>
            <person name="Shea T."/>
            <person name="Bowers K."/>
            <person name="Mcginley-Smith S."/>
            <person name="Mohammad A.W."/>
            <person name="Gnirke A."/>
            <person name="Yurkov A.M."/>
            <person name="Nowrousian M."/>
            <person name="Sun S."/>
            <person name="Cuomo C.A."/>
            <person name="Heitman J."/>
        </authorList>
    </citation>
    <scope>NUCLEOTIDE SEQUENCE [LARGE SCALE GENOMIC DNA]</scope>
    <source>
        <strain evidence="10 11">IND107</strain>
    </source>
</reference>
<dbReference type="InterPro" id="IPR001394">
    <property type="entry name" value="Peptidase_C19_UCH"/>
</dbReference>
<proteinExistence type="predicted"/>
<feature type="compositionally biased region" description="Polar residues" evidence="8">
    <location>
        <begin position="1"/>
        <end position="22"/>
    </location>
</feature>
<keyword evidence="11" id="KW-1185">Reference proteome</keyword>
<comment type="caution">
    <text evidence="10">The sequence shown here is derived from an EMBL/GenBank/DDBJ whole genome shotgun (WGS) entry which is preliminary data.</text>
</comment>
<evidence type="ECO:0000256" key="4">
    <source>
        <dbReference type="ARBA" id="ARBA00022786"/>
    </source>
</evidence>
<feature type="region of interest" description="Disordered" evidence="8">
    <location>
        <begin position="1"/>
        <end position="121"/>
    </location>
</feature>
<evidence type="ECO:0000256" key="7">
    <source>
        <dbReference type="SAM" id="Coils"/>
    </source>
</evidence>
<gene>
    <name evidence="10" type="ORF">I308_102768</name>
</gene>
<evidence type="ECO:0000256" key="1">
    <source>
        <dbReference type="ARBA" id="ARBA00000707"/>
    </source>
</evidence>
<sequence>MTQHSSSSPPKANPTGPRTRSGTHPIAVAPRPHPHGPRSLESQSAKRSAPGSSHTRYHTMPVPAKSPSTSIPHQSSSVSEHVDSPVIVDEPETGLPEAPYRPPEAVIDPPEDDPPPYTPGIVAEHIGEDDDMEVDSKFTAKDFNAWQSNLELYGQMEIDQLPSQSSMPQLGPGVLPRRWLAIAHEHELVRPYIEALPPPSKKFHSQTHAQVASGQVSSLSSPPQGPIPVFASNNPFAHESPRIATLEDVIQALPGDGSDPEHWYFCSTCWGWLKIRAGHGMPPGLQSMEEWEAFVIEQKVYPDIESFEKAREQRRDEWARLIGIQNSRLVAPQEHHHFHQFNILLLSSKLARIDKVEVEEHMNVFPHITVGLDPEESWESFNLPHSPSRLFLSDSSDVWISVDEGLVPGQLPVGLVNAFTAEKMSNPNPGLDGVQSVNEAWNLIATLLINPLFKGQRGWVNLNNAKFQSKIGAGLASSHILYHIGFACQEEPDGLRVGPFKGGSEAGSAAQIANERGNMAKMDKYMMRVWIEVTLYLLAFLKRNKLQAITPPYMDAMSLEISLSDIIPFAQYPKSPAPFPDTIREACHILGATKYDTAETLETAYDLQIMFDERNTPRYLGALEKISEASVVGKSSLELKVAMERSLDKYTDDEVLKAYNLIGYTRQHAEDISIPPQGAPDEYILSMHKSAIQASTSSQQRQDLNKALVLIGKERRSEQLKSMGENGQTLVSVQEAYEALSAPRDAVDDGLIMQYEMAVNEYPGKADHYRMCLSVIADAPGEERPGLKQFLQTGSREPDVPARKDIPAGLQNIGNTCYLNSILQYLYTIKPLREAVLIFEQDKSKILPASKQEVERAKRFVRQLRLLFLQLYKTELPAVRPDEELAYLAITRPEIDRMVEQTQEPSTELSTATDSAQITSNILDSIPSVPNLTTLPSPSSTIFASPPESPRQDLTSTPTPLGQNEITEEMVLDADKENIQSPESSSTRSRDASSTSTILGKRGNQDRERDYSRSPGEARIKCKQAEGSGNNGTREKSTSESALKVELGTGSRMDTTQADQVESPSLVTATEIAHLELTTPAGSPSQICKEEAEVLALTQPEDKYGPPSTPPPLPARPQARKQETLSSGLRFGLQQDAAEVLINVLSQLELALEQPGEDGKEASNLIKNLFSCKYRQQTVYESSPSSSDGQPTYDAQTPVESVFTHPIIGVEEEGKDLYDCLAELYLGGSAIEYEGKKGYMMDLMDEFPPMLYIQMRRSQYDPLTGRDRKTNTHISFPQTLCMSRFLTSAPSEKREESVALTREITRVRTRLHSLINHTPLSIPSTYKHASSALKQLASSGLDISELDDVLSPELCDALDREGDEVIKEIEELQQELPKLKERMDEIWKDVHREEEEEDEHVKSYDYELVSVYMHRGKTSGSGHYWTYQAHLPGHSEEFYNYNDEKVTVVPASEVLQDRTGSDANPALLCYARKGWNLIDSLHREILEHGSPEVEELVLV</sequence>
<evidence type="ECO:0000259" key="9">
    <source>
        <dbReference type="PROSITE" id="PS50235"/>
    </source>
</evidence>
<dbReference type="PANTHER" id="PTHR43982:SF6">
    <property type="entry name" value="UBIQUITIN CARBOXYL-TERMINAL HYDROLASE 2-RELATED"/>
    <property type="match status" value="1"/>
</dbReference>
<dbReference type="RefSeq" id="XP_066614772.1">
    <property type="nucleotide sequence ID" value="XM_066757303.1"/>
</dbReference>
<feature type="coiled-coil region" evidence="7">
    <location>
        <begin position="1355"/>
        <end position="1389"/>
    </location>
</feature>
<feature type="compositionally biased region" description="Low complexity" evidence="8">
    <location>
        <begin position="66"/>
        <end position="79"/>
    </location>
</feature>
<dbReference type="InterPro" id="IPR018200">
    <property type="entry name" value="USP_CS"/>
</dbReference>
<keyword evidence="5" id="KW-0378">Hydrolase</keyword>
<name>A0ABR3BUG9_9TREE</name>
<dbReference type="PROSITE" id="PS50235">
    <property type="entry name" value="USP_3"/>
    <property type="match status" value="1"/>
</dbReference>
<feature type="compositionally biased region" description="Basic and acidic residues" evidence="8">
    <location>
        <begin position="1003"/>
        <end position="1024"/>
    </location>
</feature>
<feature type="compositionally biased region" description="Polar residues" evidence="8">
    <location>
        <begin position="926"/>
        <end position="943"/>
    </location>
</feature>
<evidence type="ECO:0000256" key="2">
    <source>
        <dbReference type="ARBA" id="ARBA00012759"/>
    </source>
</evidence>
<dbReference type="InterPro" id="IPR038765">
    <property type="entry name" value="Papain-like_cys_pep_sf"/>
</dbReference>
<dbReference type="EC" id="3.4.19.12" evidence="2"/>
<feature type="compositionally biased region" description="Polar residues" evidence="8">
    <location>
        <begin position="952"/>
        <end position="965"/>
    </location>
</feature>
<keyword evidence="3" id="KW-0645">Protease</keyword>
<dbReference type="PROSITE" id="PS00973">
    <property type="entry name" value="USP_2"/>
    <property type="match status" value="1"/>
</dbReference>
<organism evidence="10 11">
    <name type="scientific">Cryptococcus tetragattii IND107</name>
    <dbReference type="NCBI Taxonomy" id="1296105"/>
    <lineage>
        <taxon>Eukaryota</taxon>
        <taxon>Fungi</taxon>
        <taxon>Dikarya</taxon>
        <taxon>Basidiomycota</taxon>
        <taxon>Agaricomycotina</taxon>
        <taxon>Tremellomycetes</taxon>
        <taxon>Tremellales</taxon>
        <taxon>Cryptococcaceae</taxon>
        <taxon>Cryptococcus</taxon>
        <taxon>Cryptococcus gattii species complex</taxon>
    </lineage>
</organism>
<feature type="region of interest" description="Disordered" evidence="8">
    <location>
        <begin position="926"/>
        <end position="1041"/>
    </location>
</feature>
<feature type="domain" description="USP" evidence="9">
    <location>
        <begin position="808"/>
        <end position="1473"/>
    </location>
</feature>
<feature type="compositionally biased region" description="Low complexity" evidence="8">
    <location>
        <begin position="984"/>
        <end position="997"/>
    </location>
</feature>
<dbReference type="Pfam" id="PF13446">
    <property type="entry name" value="RPT"/>
    <property type="match status" value="2"/>
</dbReference>
<keyword evidence="6" id="KW-0788">Thiol protease</keyword>
<dbReference type="EMBL" id="ATAM02000004">
    <property type="protein sequence ID" value="KAL0250585.1"/>
    <property type="molecule type" value="Genomic_DNA"/>
</dbReference>
<protein>
    <recommendedName>
        <fullName evidence="2">ubiquitinyl hydrolase 1</fullName>
        <ecNumber evidence="2">3.4.19.12</ecNumber>
    </recommendedName>
</protein>